<gene>
    <name evidence="1" type="ORF">MFMK1_002431</name>
</gene>
<dbReference type="RefSeq" id="WP_366922003.1">
    <property type="nucleotide sequence ID" value="NZ_CP121694.1"/>
</dbReference>
<dbReference type="KEGG" id="dbc:MFMK1_002431"/>
<reference evidence="1 2" key="1">
    <citation type="submission" date="2023-04" db="EMBL/GenBank/DDBJ databases">
        <authorList>
            <person name="Hsu D."/>
        </authorList>
    </citation>
    <scope>NUCLEOTIDE SEQUENCE [LARGE SCALE GENOMIC DNA]</scope>
    <source>
        <strain evidence="1 2">MK1</strain>
    </source>
</reference>
<protein>
    <submittedName>
        <fullName evidence="1">Uncharacterized protein</fullName>
    </submittedName>
</protein>
<evidence type="ECO:0000313" key="1">
    <source>
        <dbReference type="EMBL" id="WRO22594.1"/>
    </source>
</evidence>
<keyword evidence="2" id="KW-1185">Reference proteome</keyword>
<dbReference type="AlphaFoldDB" id="A0AAU0URX8"/>
<evidence type="ECO:0000313" key="2">
    <source>
        <dbReference type="Proteomes" id="UP001329915"/>
    </source>
</evidence>
<organism evidence="1 2">
    <name type="scientific">Metallumcola ferriviriculae</name>
    <dbReference type="NCBI Taxonomy" id="3039180"/>
    <lineage>
        <taxon>Bacteria</taxon>
        <taxon>Bacillati</taxon>
        <taxon>Bacillota</taxon>
        <taxon>Clostridia</taxon>
        <taxon>Neomoorellales</taxon>
        <taxon>Desulfitibacteraceae</taxon>
        <taxon>Metallumcola</taxon>
    </lineage>
</organism>
<dbReference type="EMBL" id="CP121694">
    <property type="protein sequence ID" value="WRO22594.1"/>
    <property type="molecule type" value="Genomic_DNA"/>
</dbReference>
<proteinExistence type="predicted"/>
<name>A0AAU0URX8_9FIRM</name>
<sequence length="316" mass="35211">MSFEKWEKYLNEKTGFPVRDKYDLPSSDKRFEGGAHARIEISGIENPASLEAMVDEAEKRNITVHRVISLVKGATLLDNQELKYFAQIGADNNLELLVNPVVSRGWDNGRQFSTPEGYVSGMRLRGHDMLNNYLREIERCIECGVRGFLVTDEGALTILNGLREDGIIPKDVKFKVSVFAGHGTAAGGKLLQNLGADSFNPLADLTLPMLASIRQGGVDVPLDVYMSLVESMGGFQRYHEAAEIARIAAPVYFKIEPGKSEADLYNTYVDAQNPEYGPNLARTRIKLAQIILEWVERSGQDIVMNDYKDDLSIPRP</sequence>
<accession>A0AAU0URX8</accession>
<dbReference type="Proteomes" id="UP001329915">
    <property type="component" value="Chromosome"/>
</dbReference>